<feature type="transmembrane region" description="Helical" evidence="1">
    <location>
        <begin position="31"/>
        <end position="54"/>
    </location>
</feature>
<reference evidence="4" key="1">
    <citation type="submission" date="2022-11" db="UniProtKB">
        <authorList>
            <consortium name="WormBaseParasite"/>
        </authorList>
    </citation>
    <scope>IDENTIFICATION</scope>
</reference>
<dbReference type="SUPFAM" id="SSF81321">
    <property type="entry name" value="Family A G protein-coupled receptor-like"/>
    <property type="match status" value="1"/>
</dbReference>
<dbReference type="Pfam" id="PF10328">
    <property type="entry name" value="7TM_GPCR_Srx"/>
    <property type="match status" value="1"/>
</dbReference>
<feature type="transmembrane region" description="Helical" evidence="1">
    <location>
        <begin position="66"/>
        <end position="87"/>
    </location>
</feature>
<dbReference type="WBParaSite" id="nRc.2.0.1.t44018-RA">
    <property type="protein sequence ID" value="nRc.2.0.1.t44018-RA"/>
    <property type="gene ID" value="nRc.2.0.1.g44018"/>
</dbReference>
<sequence length="122" mass="14411">MFNLTYNGLVTTNELTIFYIRLFSDRFGDGFGYFPTLFINVLIAMNRFTAIVLYSKHNKIFTAKTTKIFIVLSLLIGNVVTSTYFIYPAKYYENQDEDSNIWEKQTRKRNKKQSYDFHAVQN</sequence>
<proteinExistence type="predicted"/>
<organism evidence="3 4">
    <name type="scientific">Romanomermis culicivorax</name>
    <name type="common">Nematode worm</name>
    <dbReference type="NCBI Taxonomy" id="13658"/>
    <lineage>
        <taxon>Eukaryota</taxon>
        <taxon>Metazoa</taxon>
        <taxon>Ecdysozoa</taxon>
        <taxon>Nematoda</taxon>
        <taxon>Enoplea</taxon>
        <taxon>Dorylaimia</taxon>
        <taxon>Mermithida</taxon>
        <taxon>Mermithoidea</taxon>
        <taxon>Mermithidae</taxon>
        <taxon>Romanomermis</taxon>
    </lineage>
</organism>
<keyword evidence="3" id="KW-1185">Reference proteome</keyword>
<dbReference type="Gene3D" id="1.20.1070.10">
    <property type="entry name" value="Rhodopsin 7-helix transmembrane proteins"/>
    <property type="match status" value="1"/>
</dbReference>
<evidence type="ECO:0000259" key="2">
    <source>
        <dbReference type="Pfam" id="PF10328"/>
    </source>
</evidence>
<dbReference type="InterPro" id="IPR019430">
    <property type="entry name" value="7TM_GPCR_serpentine_rcpt_Srx"/>
</dbReference>
<name>A0A915L2N6_ROMCU</name>
<keyword evidence="1" id="KW-0812">Transmembrane</keyword>
<dbReference type="AlphaFoldDB" id="A0A915L2N6"/>
<protein>
    <submittedName>
        <fullName evidence="4">7TM GPCR serpentine receptor class x (Srx) domain-containing protein</fullName>
    </submittedName>
</protein>
<accession>A0A915L2N6</accession>
<dbReference type="Proteomes" id="UP000887565">
    <property type="component" value="Unplaced"/>
</dbReference>
<keyword evidence="1" id="KW-0472">Membrane</keyword>
<feature type="domain" description="7TM GPCR serpentine receptor class x (Srx)" evidence="2">
    <location>
        <begin position="32"/>
        <end position="103"/>
    </location>
</feature>
<evidence type="ECO:0000313" key="4">
    <source>
        <dbReference type="WBParaSite" id="nRc.2.0.1.t44018-RA"/>
    </source>
</evidence>
<evidence type="ECO:0000313" key="3">
    <source>
        <dbReference type="Proteomes" id="UP000887565"/>
    </source>
</evidence>
<evidence type="ECO:0000256" key="1">
    <source>
        <dbReference type="SAM" id="Phobius"/>
    </source>
</evidence>
<keyword evidence="1" id="KW-1133">Transmembrane helix</keyword>